<dbReference type="EMBL" id="QGKW02002005">
    <property type="protein sequence ID" value="KAF2543138.1"/>
    <property type="molecule type" value="Genomic_DNA"/>
</dbReference>
<gene>
    <name evidence="2" type="ORF">F2Q68_00030799</name>
</gene>
<organism evidence="2 3">
    <name type="scientific">Brassica cretica</name>
    <name type="common">Mustard</name>
    <dbReference type="NCBI Taxonomy" id="69181"/>
    <lineage>
        <taxon>Eukaryota</taxon>
        <taxon>Viridiplantae</taxon>
        <taxon>Streptophyta</taxon>
        <taxon>Embryophyta</taxon>
        <taxon>Tracheophyta</taxon>
        <taxon>Spermatophyta</taxon>
        <taxon>Magnoliopsida</taxon>
        <taxon>eudicotyledons</taxon>
        <taxon>Gunneridae</taxon>
        <taxon>Pentapetalae</taxon>
        <taxon>rosids</taxon>
        <taxon>malvids</taxon>
        <taxon>Brassicales</taxon>
        <taxon>Brassicaceae</taxon>
        <taxon>Brassiceae</taxon>
        <taxon>Brassica</taxon>
    </lineage>
</organism>
<feature type="region of interest" description="Disordered" evidence="1">
    <location>
        <begin position="73"/>
        <end position="97"/>
    </location>
</feature>
<evidence type="ECO:0000313" key="2">
    <source>
        <dbReference type="EMBL" id="KAF2543138.1"/>
    </source>
</evidence>
<evidence type="ECO:0000256" key="1">
    <source>
        <dbReference type="SAM" id="MobiDB-lite"/>
    </source>
</evidence>
<feature type="compositionally biased region" description="Pro residues" evidence="1">
    <location>
        <begin position="79"/>
        <end position="97"/>
    </location>
</feature>
<comment type="caution">
    <text evidence="2">The sequence shown here is derived from an EMBL/GenBank/DDBJ whole genome shotgun (WGS) entry which is preliminary data.</text>
</comment>
<proteinExistence type="predicted"/>
<reference evidence="2" key="1">
    <citation type="submission" date="2019-12" db="EMBL/GenBank/DDBJ databases">
        <title>Genome sequencing and annotation of Brassica cretica.</title>
        <authorList>
            <person name="Studholme D.J."/>
            <person name="Sarris P.F."/>
        </authorList>
    </citation>
    <scope>NUCLEOTIDE SEQUENCE</scope>
    <source>
        <strain evidence="2">PFS-001/15</strain>
        <tissue evidence="2">Leaf</tissue>
    </source>
</reference>
<evidence type="ECO:0000313" key="3">
    <source>
        <dbReference type="Proteomes" id="UP000712281"/>
    </source>
</evidence>
<accession>A0A8S9GFM0</accession>
<name>A0A8S9GFM0_BRACR</name>
<dbReference type="Proteomes" id="UP000712281">
    <property type="component" value="Unassembled WGS sequence"/>
</dbReference>
<dbReference type="AlphaFoldDB" id="A0A8S9GFM0"/>
<protein>
    <submittedName>
        <fullName evidence="2">Uncharacterized protein</fullName>
    </submittedName>
</protein>
<sequence>MCGIRKIRILTKEVALMVPGLQTEATTALSLTRSQLLMAPPYLHASNIQCISKNILAKTYKVLMMMVPGFEDESITSTIPPPPEIEAPSLPPPPPPP</sequence>